<accession>A0A6L3XQ83</accession>
<dbReference type="InterPro" id="IPR037026">
    <property type="entry name" value="Vgr_OB-fold_dom_sf"/>
</dbReference>
<dbReference type="Gene3D" id="2.40.50.230">
    <property type="entry name" value="Gp5 N-terminal domain"/>
    <property type="match status" value="1"/>
</dbReference>
<protein>
    <submittedName>
        <fullName evidence="2">Phage baseplate assembly protein V</fullName>
    </submittedName>
</protein>
<evidence type="ECO:0000313" key="2">
    <source>
        <dbReference type="EMBL" id="KAB2503214.1"/>
    </source>
</evidence>
<feature type="domain" description="Gp5/Type VI secretion system Vgr protein OB-fold" evidence="1">
    <location>
        <begin position="18"/>
        <end position="85"/>
    </location>
</feature>
<sequence>MSDIEGDLQRRLANIVRRGVIHSVKHDGIPKCRVDLGDITTTWLPLCQGFSGANRADSNPYAVGDAVTVLSEAGELNNGRVFPGWNTGGL</sequence>
<dbReference type="Pfam" id="PF04717">
    <property type="entry name" value="Phage_base_V"/>
    <property type="match status" value="1"/>
</dbReference>
<feature type="non-terminal residue" evidence="2">
    <location>
        <position position="90"/>
    </location>
</feature>
<organism evidence="2 3">
    <name type="scientific">Enterobacter hormaechei</name>
    <dbReference type="NCBI Taxonomy" id="158836"/>
    <lineage>
        <taxon>Bacteria</taxon>
        <taxon>Pseudomonadati</taxon>
        <taxon>Pseudomonadota</taxon>
        <taxon>Gammaproteobacteria</taxon>
        <taxon>Enterobacterales</taxon>
        <taxon>Enterobacteriaceae</taxon>
        <taxon>Enterobacter</taxon>
        <taxon>Enterobacter cloacae complex</taxon>
    </lineage>
</organism>
<evidence type="ECO:0000313" key="3">
    <source>
        <dbReference type="Proteomes" id="UP000476281"/>
    </source>
</evidence>
<dbReference type="Proteomes" id="UP000476281">
    <property type="component" value="Unassembled WGS sequence"/>
</dbReference>
<name>A0A6L3XQ83_9ENTR</name>
<dbReference type="InterPro" id="IPR006531">
    <property type="entry name" value="Gp5/Vgr_OB"/>
</dbReference>
<proteinExistence type="predicted"/>
<evidence type="ECO:0000259" key="1">
    <source>
        <dbReference type="Pfam" id="PF04717"/>
    </source>
</evidence>
<gene>
    <name evidence="2" type="ORF">F9C29_24770</name>
</gene>
<dbReference type="EMBL" id="WBSZ01001263">
    <property type="protein sequence ID" value="KAB2503214.1"/>
    <property type="molecule type" value="Genomic_DNA"/>
</dbReference>
<dbReference type="AlphaFoldDB" id="A0A6L3XQ83"/>
<reference evidence="2 3" key="1">
    <citation type="submission" date="2019-09" db="EMBL/GenBank/DDBJ databases">
        <title>Reversal of blaTEM antimicrobial resistance by CRISPR-Cas9 in clinical E. coli and other Enterobacteriaceae strains.</title>
        <authorList>
            <person name="Tagliaferri T."/>
            <person name="Guimaraes N."/>
            <person name="Pereira M."/>
            <person name="Felicori L."/>
            <person name="Horz H.-P."/>
            <person name="Santos S."/>
            <person name="Mendes T."/>
        </authorList>
    </citation>
    <scope>NUCLEOTIDE SEQUENCE [LARGE SCALE GENOMIC DNA]</scope>
    <source>
        <strain evidence="2 3">E2_blaTEM_MG</strain>
    </source>
</reference>
<comment type="caution">
    <text evidence="2">The sequence shown here is derived from an EMBL/GenBank/DDBJ whole genome shotgun (WGS) entry which is preliminary data.</text>
</comment>